<gene>
    <name evidence="17" type="ORF">MGAL_10B028180</name>
</gene>
<evidence type="ECO:0000256" key="10">
    <source>
        <dbReference type="ARBA" id="ARBA00023242"/>
    </source>
</evidence>
<comment type="subcellular location">
    <subcellularLocation>
        <location evidence="1">Nucleus</location>
    </subcellularLocation>
</comment>
<dbReference type="Gene3D" id="2.30.30.1190">
    <property type="match status" value="1"/>
</dbReference>
<keyword evidence="7" id="KW-0805">Transcription regulation</keyword>
<evidence type="ECO:0000256" key="9">
    <source>
        <dbReference type="ARBA" id="ARBA00023163"/>
    </source>
</evidence>
<dbReference type="SMART" id="SM00356">
    <property type="entry name" value="ZnF_C3H1"/>
    <property type="match status" value="1"/>
</dbReference>
<evidence type="ECO:0000256" key="12">
    <source>
        <dbReference type="SAM" id="Coils"/>
    </source>
</evidence>
<keyword evidence="12" id="KW-0175">Coiled coil</keyword>
<evidence type="ECO:0000256" key="13">
    <source>
        <dbReference type="SAM" id="MobiDB-lite"/>
    </source>
</evidence>
<keyword evidence="10" id="KW-0539">Nucleus</keyword>
<dbReference type="SUPFAM" id="SSF63748">
    <property type="entry name" value="Tudor/PWWP/MBT"/>
    <property type="match status" value="1"/>
</dbReference>
<keyword evidence="4 11" id="KW-0479">Metal-binding</keyword>
<dbReference type="PROSITE" id="PS50304">
    <property type="entry name" value="TUDOR"/>
    <property type="match status" value="1"/>
</dbReference>
<keyword evidence="6 11" id="KW-0862">Zinc</keyword>
<name>A0A8B6CFE7_MYTGA</name>
<dbReference type="GO" id="GO:0001227">
    <property type="term" value="F:DNA-binding transcription repressor activity, RNA polymerase II-specific"/>
    <property type="evidence" value="ECO:0007669"/>
    <property type="project" value="TreeGrafter"/>
</dbReference>
<dbReference type="Pfam" id="PF18044">
    <property type="entry name" value="zf-CCCH_4"/>
    <property type="match status" value="1"/>
</dbReference>
<feature type="coiled-coil region" evidence="12">
    <location>
        <begin position="392"/>
        <end position="454"/>
    </location>
</feature>
<dbReference type="OrthoDB" id="5842926at2759"/>
<dbReference type="PANTHER" id="PTHR46297:SF1">
    <property type="entry name" value="ZINC FINGER CCCH-TYPE WITH G PATCH DOMAIN-CONTAINING PROTEIN"/>
    <property type="match status" value="1"/>
</dbReference>
<keyword evidence="8" id="KW-0238">DNA-binding</keyword>
<protein>
    <recommendedName>
        <fullName evidence="2">Zinc finger CCCH-type with G patch domain-containing protein</fullName>
    </recommendedName>
</protein>
<reference evidence="17" key="1">
    <citation type="submission" date="2018-11" db="EMBL/GenBank/DDBJ databases">
        <authorList>
            <person name="Alioto T."/>
            <person name="Alioto T."/>
        </authorList>
    </citation>
    <scope>NUCLEOTIDE SEQUENCE</scope>
</reference>
<proteinExistence type="predicted"/>
<sequence>MLGNELTGCKEEPISSTHSTWSSSDIGKGHNSSLQKEVKNGSDNNSDNFDNDYTEQFKDLIGGICRVPFSFDWGNLSYYNAMITGVVNPDSDDNIPKVLVMFCNPTHNSMLPCKYFLEGQCRFPDDKCKFSHGYPICLDDLEEYKELDYSMLKLEDKCLARYEDDLWYPGMIVDLHDDDHVTVMYNSYEETAKLELKDIVPYDKHSDDSDNSDNDRTQPLSGSENEEDELPVFLWRPSSTSATFGEWETHTKGIGMKLMKKMGYIYGQGLGKSGSGRVEPVPIQLIPQGQSLDRIMELKELAGDQDLFDVLKKQKKGKHKSKVPKQKIVSKQSPTDVFEFINKKLSGKKGDIKELIPDHHVHINLKKQSKPTKEITVNDLSKRSDRNINVQIFKTHEEMKNVEKEISRLKQSLSRNENKDKGVANVIKQKISVKEEYLQKLKLSEQTMQNHQTKRSNHKKLTVF</sequence>
<feature type="zinc finger region" description="C3H1-type" evidence="11">
    <location>
        <begin position="112"/>
        <end position="135"/>
    </location>
</feature>
<keyword evidence="9" id="KW-0804">Transcription</keyword>
<evidence type="ECO:0000256" key="1">
    <source>
        <dbReference type="ARBA" id="ARBA00004123"/>
    </source>
</evidence>
<dbReference type="InterPro" id="IPR041367">
    <property type="entry name" value="Znf-CCCH_4"/>
</dbReference>
<dbReference type="PROSITE" id="PS50103">
    <property type="entry name" value="ZF_C3H1"/>
    <property type="match status" value="1"/>
</dbReference>
<dbReference type="InterPro" id="IPR000467">
    <property type="entry name" value="G_patch_dom"/>
</dbReference>
<accession>A0A8B6CFE7</accession>
<dbReference type="PANTHER" id="PTHR46297">
    <property type="entry name" value="ZINC FINGER CCCH-TYPE WITH G PATCH DOMAIN-CONTAINING PROTEIN"/>
    <property type="match status" value="1"/>
</dbReference>
<dbReference type="InterPro" id="IPR002999">
    <property type="entry name" value="Tudor"/>
</dbReference>
<dbReference type="AlphaFoldDB" id="A0A8B6CFE7"/>
<evidence type="ECO:0000256" key="5">
    <source>
        <dbReference type="ARBA" id="ARBA00022771"/>
    </source>
</evidence>
<evidence type="ECO:0000256" key="11">
    <source>
        <dbReference type="PROSITE-ProRule" id="PRU00723"/>
    </source>
</evidence>
<dbReference type="GO" id="GO:0008270">
    <property type="term" value="F:zinc ion binding"/>
    <property type="evidence" value="ECO:0007669"/>
    <property type="project" value="UniProtKB-KW"/>
</dbReference>
<evidence type="ECO:0000256" key="4">
    <source>
        <dbReference type="ARBA" id="ARBA00022723"/>
    </source>
</evidence>
<dbReference type="Pfam" id="PF01585">
    <property type="entry name" value="G-patch"/>
    <property type="match status" value="1"/>
</dbReference>
<dbReference type="CDD" id="cd20384">
    <property type="entry name" value="Tudor_ZGPAT"/>
    <property type="match status" value="1"/>
</dbReference>
<evidence type="ECO:0000259" key="16">
    <source>
        <dbReference type="PROSITE" id="PS50304"/>
    </source>
</evidence>
<evidence type="ECO:0000256" key="2">
    <source>
        <dbReference type="ARBA" id="ARBA00022414"/>
    </source>
</evidence>
<dbReference type="PROSITE" id="PS50174">
    <property type="entry name" value="G_PATCH"/>
    <property type="match status" value="1"/>
</dbReference>
<dbReference type="EMBL" id="UYJE01001687">
    <property type="protein sequence ID" value="VDI04197.1"/>
    <property type="molecule type" value="Genomic_DNA"/>
</dbReference>
<dbReference type="InterPro" id="IPR000571">
    <property type="entry name" value="Znf_CCCH"/>
</dbReference>
<feature type="domain" description="C3H1-type" evidence="14">
    <location>
        <begin position="112"/>
        <end position="135"/>
    </location>
</feature>
<evidence type="ECO:0000313" key="17">
    <source>
        <dbReference type="EMBL" id="VDI04197.1"/>
    </source>
</evidence>
<feature type="compositionally biased region" description="Low complexity" evidence="13">
    <location>
        <begin position="15"/>
        <end position="24"/>
    </location>
</feature>
<evidence type="ECO:0000313" key="18">
    <source>
        <dbReference type="Proteomes" id="UP000596742"/>
    </source>
</evidence>
<dbReference type="GO" id="GO:0005634">
    <property type="term" value="C:nucleus"/>
    <property type="evidence" value="ECO:0007669"/>
    <property type="project" value="UniProtKB-SubCell"/>
</dbReference>
<evidence type="ECO:0000256" key="7">
    <source>
        <dbReference type="ARBA" id="ARBA00023015"/>
    </source>
</evidence>
<feature type="region of interest" description="Disordered" evidence="13">
    <location>
        <begin position="1"/>
        <end position="48"/>
    </location>
</feature>
<comment type="caution">
    <text evidence="17">The sequence shown here is derived from an EMBL/GenBank/DDBJ whole genome shotgun (WGS) entry which is preliminary data.</text>
</comment>
<dbReference type="SMART" id="SM00443">
    <property type="entry name" value="G_patch"/>
    <property type="match status" value="1"/>
</dbReference>
<evidence type="ECO:0000256" key="6">
    <source>
        <dbReference type="ARBA" id="ARBA00022833"/>
    </source>
</evidence>
<dbReference type="Proteomes" id="UP000596742">
    <property type="component" value="Unassembled WGS sequence"/>
</dbReference>
<feature type="domain" description="Tudor" evidence="16">
    <location>
        <begin position="151"/>
        <end position="209"/>
    </location>
</feature>
<evidence type="ECO:0000256" key="8">
    <source>
        <dbReference type="ARBA" id="ARBA00023125"/>
    </source>
</evidence>
<evidence type="ECO:0000259" key="14">
    <source>
        <dbReference type="PROSITE" id="PS50103"/>
    </source>
</evidence>
<feature type="domain" description="G-patch" evidence="15">
    <location>
        <begin position="251"/>
        <end position="297"/>
    </location>
</feature>
<keyword evidence="18" id="KW-1185">Reference proteome</keyword>
<keyword evidence="5 11" id="KW-0863">Zinc-finger</keyword>
<organism evidence="17 18">
    <name type="scientific">Mytilus galloprovincialis</name>
    <name type="common">Mediterranean mussel</name>
    <dbReference type="NCBI Taxonomy" id="29158"/>
    <lineage>
        <taxon>Eukaryota</taxon>
        <taxon>Metazoa</taxon>
        <taxon>Spiralia</taxon>
        <taxon>Lophotrochozoa</taxon>
        <taxon>Mollusca</taxon>
        <taxon>Bivalvia</taxon>
        <taxon>Autobranchia</taxon>
        <taxon>Pteriomorphia</taxon>
        <taxon>Mytilida</taxon>
        <taxon>Mytiloidea</taxon>
        <taxon>Mytilidae</taxon>
        <taxon>Mytilinae</taxon>
        <taxon>Mytilus</taxon>
    </lineage>
</organism>
<evidence type="ECO:0000259" key="15">
    <source>
        <dbReference type="PROSITE" id="PS50174"/>
    </source>
</evidence>
<evidence type="ECO:0000256" key="3">
    <source>
        <dbReference type="ARBA" id="ARBA00022491"/>
    </source>
</evidence>
<feature type="compositionally biased region" description="Basic and acidic residues" evidence="13">
    <location>
        <begin position="203"/>
        <end position="216"/>
    </location>
</feature>
<keyword evidence="3" id="KW-0678">Repressor</keyword>
<dbReference type="GO" id="GO:0000978">
    <property type="term" value="F:RNA polymerase II cis-regulatory region sequence-specific DNA binding"/>
    <property type="evidence" value="ECO:0007669"/>
    <property type="project" value="TreeGrafter"/>
</dbReference>
<dbReference type="Gene3D" id="2.30.30.140">
    <property type="match status" value="1"/>
</dbReference>
<feature type="region of interest" description="Disordered" evidence="13">
    <location>
        <begin position="203"/>
        <end position="232"/>
    </location>
</feature>